<feature type="non-terminal residue" evidence="5">
    <location>
        <position position="684"/>
    </location>
</feature>
<dbReference type="SMART" id="SM01075">
    <property type="entry name" value="CDT1"/>
    <property type="match status" value="1"/>
</dbReference>
<proteinExistence type="inferred from homology"/>
<gene>
    <name evidence="5" type="ORF">MNOR_LOCUS6601</name>
</gene>
<dbReference type="PANTHER" id="PTHR28637">
    <property type="entry name" value="DNA REPLICATION FACTOR CDT1"/>
    <property type="match status" value="1"/>
</dbReference>
<dbReference type="Pfam" id="PF16679">
    <property type="entry name" value="CDT1_C"/>
    <property type="match status" value="1"/>
</dbReference>
<comment type="similarity">
    <text evidence="1">Belongs to the Cdt1 family.</text>
</comment>
<accession>A0AAV2Q1I4</accession>
<protein>
    <recommendedName>
        <fullName evidence="4">CDT1 Geminin-binding domain-containing protein</fullName>
    </recommendedName>
</protein>
<feature type="domain" description="CDT1 Geminin-binding" evidence="4">
    <location>
        <begin position="311"/>
        <end position="495"/>
    </location>
</feature>
<dbReference type="InterPro" id="IPR045173">
    <property type="entry name" value="Cdt1"/>
</dbReference>
<name>A0AAV2Q1I4_MEGNR</name>
<dbReference type="InterPro" id="IPR036390">
    <property type="entry name" value="WH_DNA-bd_sf"/>
</dbReference>
<evidence type="ECO:0000259" key="4">
    <source>
        <dbReference type="SMART" id="SM01075"/>
    </source>
</evidence>
<dbReference type="EMBL" id="CAXKWB010002748">
    <property type="protein sequence ID" value="CAL4067547.1"/>
    <property type="molecule type" value="Genomic_DNA"/>
</dbReference>
<dbReference type="InterPro" id="IPR038090">
    <property type="entry name" value="Cdt1_C_WH_dom_sf"/>
</dbReference>
<dbReference type="GO" id="GO:0005634">
    <property type="term" value="C:nucleus"/>
    <property type="evidence" value="ECO:0007669"/>
    <property type="project" value="TreeGrafter"/>
</dbReference>
<evidence type="ECO:0000256" key="2">
    <source>
        <dbReference type="ARBA" id="ARBA00023306"/>
    </source>
</evidence>
<evidence type="ECO:0000313" key="5">
    <source>
        <dbReference type="EMBL" id="CAL4067547.1"/>
    </source>
</evidence>
<evidence type="ECO:0000256" key="1">
    <source>
        <dbReference type="ARBA" id="ARBA00008356"/>
    </source>
</evidence>
<dbReference type="CDD" id="cd08767">
    <property type="entry name" value="Cdt1_c"/>
    <property type="match status" value="1"/>
</dbReference>
<dbReference type="GO" id="GO:0000076">
    <property type="term" value="P:DNA replication checkpoint signaling"/>
    <property type="evidence" value="ECO:0007669"/>
    <property type="project" value="TreeGrafter"/>
</dbReference>
<feature type="region of interest" description="Disordered" evidence="3">
    <location>
        <begin position="232"/>
        <end position="267"/>
    </location>
</feature>
<dbReference type="GO" id="GO:0071163">
    <property type="term" value="P:DNA replication preinitiation complex assembly"/>
    <property type="evidence" value="ECO:0007669"/>
    <property type="project" value="InterPro"/>
</dbReference>
<dbReference type="GO" id="GO:0030174">
    <property type="term" value="P:regulation of DNA-templated DNA replication initiation"/>
    <property type="evidence" value="ECO:0007669"/>
    <property type="project" value="InterPro"/>
</dbReference>
<keyword evidence="2" id="KW-0131">Cell cycle</keyword>
<feature type="compositionally biased region" description="Pro residues" evidence="3">
    <location>
        <begin position="243"/>
        <end position="256"/>
    </location>
</feature>
<evidence type="ECO:0000313" key="6">
    <source>
        <dbReference type="Proteomes" id="UP001497623"/>
    </source>
</evidence>
<dbReference type="CDD" id="cd08674">
    <property type="entry name" value="Cdt1_m"/>
    <property type="match status" value="1"/>
</dbReference>
<dbReference type="SUPFAM" id="SSF46785">
    <property type="entry name" value="Winged helix' DNA-binding domain"/>
    <property type="match status" value="1"/>
</dbReference>
<evidence type="ECO:0000256" key="3">
    <source>
        <dbReference type="SAM" id="MobiDB-lite"/>
    </source>
</evidence>
<feature type="compositionally biased region" description="Basic and acidic residues" evidence="3">
    <location>
        <begin position="89"/>
        <end position="106"/>
    </location>
</feature>
<feature type="compositionally biased region" description="Low complexity" evidence="3">
    <location>
        <begin position="77"/>
        <end position="88"/>
    </location>
</feature>
<dbReference type="PANTHER" id="PTHR28637:SF1">
    <property type="entry name" value="DNA REPLICATION FACTOR CDT1"/>
    <property type="match status" value="1"/>
</dbReference>
<dbReference type="Pfam" id="PF08839">
    <property type="entry name" value="CDT1"/>
    <property type="match status" value="1"/>
</dbReference>
<sequence length="684" mass="77493">MAATQASINSFFKTKKSARDVHSLKNGKPVIKEDIKPVQVDNKCDIVKENAPVESDAKTEAVVFAKPEATPRRTVARSSKPSSRNSSSKRGEKPKHSGEDIIEALRRAAAKQTKVGSKLEDGTTSEDEIRSAPTTPKRKKEEDEEVMMKKRREVNELNAHTPTQDKDLNVTIPTTPKSAMKSLFKEPIAKTIENHERKMTPAEIKEKLGKCGRLDILRERLLKVNQTGDRLREFKENQLNKKTPPPSPRKVPPSPRKAPHPQLKDFGALDVNVPVSPRKTPVKTPTKTPIKLPSYKRYAHLTERPSEELMLPGKYRLMKEFFRAVDTVISLLHNRHEVITYSKLKPAVEEMMRKVFHEKYLGQIKTVFPMAYIFKQEKKKNCGGGVKDGSYQLTVAPNMDYKNERITVNLMDKFESHGKGTEKSSGTYQKMDSTVMIERRNIFHNCLVEIVKDQHDHFLKSLDPPIVRSTDNIKRWHPEFELEDVTDIHPTALPQPLEEQKFNTAKDVLDKASDMFSVNHRMEAAVAAAVETTKSDSLPVTAEPPKPATPVNTALKGISSSLLEKIRAREAAKTARDMTRTKTENKELEMLSRLPEIARIIRTIFVTEKKAALPWEMITSKVSATYSGMLLSNETDAHLNKLIKEVPGWATICKVQRGIYLKINRNTELSEINNKLQATIYKKH</sequence>
<dbReference type="GO" id="GO:0070182">
    <property type="term" value="F:DNA polymerase binding"/>
    <property type="evidence" value="ECO:0007669"/>
    <property type="project" value="TreeGrafter"/>
</dbReference>
<dbReference type="Proteomes" id="UP001497623">
    <property type="component" value="Unassembled WGS sequence"/>
</dbReference>
<dbReference type="GO" id="GO:0003677">
    <property type="term" value="F:DNA binding"/>
    <property type="evidence" value="ECO:0007669"/>
    <property type="project" value="InterPro"/>
</dbReference>
<dbReference type="InterPro" id="IPR014939">
    <property type="entry name" value="CDT1_Gemini-bd-like"/>
</dbReference>
<keyword evidence="6" id="KW-1185">Reference proteome</keyword>
<dbReference type="Gene3D" id="1.10.10.1420">
    <property type="entry name" value="DNA replication factor Cdt1, C-terminal WH domain"/>
    <property type="match status" value="1"/>
</dbReference>
<feature type="region of interest" description="Disordered" evidence="3">
    <location>
        <begin position="51"/>
        <end position="173"/>
    </location>
</feature>
<dbReference type="GO" id="GO:0000278">
    <property type="term" value="P:mitotic cell cycle"/>
    <property type="evidence" value="ECO:0007669"/>
    <property type="project" value="TreeGrafter"/>
</dbReference>
<dbReference type="AlphaFoldDB" id="A0AAV2Q1I4"/>
<comment type="caution">
    <text evidence="5">The sequence shown here is derived from an EMBL/GenBank/DDBJ whole genome shotgun (WGS) entry which is preliminary data.</text>
</comment>
<organism evidence="5 6">
    <name type="scientific">Meganyctiphanes norvegica</name>
    <name type="common">Northern krill</name>
    <name type="synonym">Thysanopoda norvegica</name>
    <dbReference type="NCBI Taxonomy" id="48144"/>
    <lineage>
        <taxon>Eukaryota</taxon>
        <taxon>Metazoa</taxon>
        <taxon>Ecdysozoa</taxon>
        <taxon>Arthropoda</taxon>
        <taxon>Crustacea</taxon>
        <taxon>Multicrustacea</taxon>
        <taxon>Malacostraca</taxon>
        <taxon>Eumalacostraca</taxon>
        <taxon>Eucarida</taxon>
        <taxon>Euphausiacea</taxon>
        <taxon>Euphausiidae</taxon>
        <taxon>Meganyctiphanes</taxon>
    </lineage>
</organism>
<feature type="region of interest" description="Disordered" evidence="3">
    <location>
        <begin position="1"/>
        <end position="28"/>
    </location>
</feature>
<feature type="compositionally biased region" description="Polar residues" evidence="3">
    <location>
        <begin position="1"/>
        <end position="12"/>
    </location>
</feature>
<reference evidence="5 6" key="1">
    <citation type="submission" date="2024-05" db="EMBL/GenBank/DDBJ databases">
        <authorList>
            <person name="Wallberg A."/>
        </authorList>
    </citation>
    <scope>NUCLEOTIDE SEQUENCE [LARGE SCALE GENOMIC DNA]</scope>
</reference>
<dbReference type="InterPro" id="IPR032054">
    <property type="entry name" value="Cdt1_C"/>
</dbReference>